<evidence type="ECO:0000256" key="4">
    <source>
        <dbReference type="ARBA" id="ARBA00023136"/>
    </source>
</evidence>
<keyword evidence="3 5" id="KW-1133">Transmembrane helix</keyword>
<sequence>MSSKGPKNDPKNPLHYIPTNSYTAVAVEYLLVTLAPCGFIASEYILLGRLATLLKSTQHLLIPARRIIVIFVIFDVTTFLIQAGGGGIVASAGSKKSQGDLGSNIFLAGLIIQLISFFIFSVIYLRFLFLVHEHERAAWLKDEGNGRWNDWRTLAFVRSFYRVIELTEGFAGTLTTTESYFFLLDALPLFCAIAVYVPFWPGRFIPSYIVVGDEKSADSERGHYLRTGDWTRMQRRYSNASESALAV</sequence>
<keyword evidence="7" id="KW-1185">Reference proteome</keyword>
<feature type="transmembrane region" description="Helical" evidence="5">
    <location>
        <begin position="21"/>
        <end position="47"/>
    </location>
</feature>
<comment type="caution">
    <text evidence="6">The sequence shown here is derived from an EMBL/GenBank/DDBJ whole genome shotgun (WGS) entry which is preliminary data.</text>
</comment>
<dbReference type="EMBL" id="MLYV02000229">
    <property type="protein sequence ID" value="PSS30987.1"/>
    <property type="molecule type" value="Genomic_DNA"/>
</dbReference>
<feature type="transmembrane region" description="Helical" evidence="5">
    <location>
        <begin position="67"/>
        <end position="93"/>
    </location>
</feature>
<keyword evidence="2 5" id="KW-0812">Transmembrane</keyword>
<evidence type="ECO:0000256" key="2">
    <source>
        <dbReference type="ARBA" id="ARBA00022692"/>
    </source>
</evidence>
<evidence type="ECO:0000256" key="5">
    <source>
        <dbReference type="SAM" id="Phobius"/>
    </source>
</evidence>
<keyword evidence="4 5" id="KW-0472">Membrane</keyword>
<dbReference type="GO" id="GO:0016020">
    <property type="term" value="C:membrane"/>
    <property type="evidence" value="ECO:0007669"/>
    <property type="project" value="UniProtKB-SubCell"/>
</dbReference>
<gene>
    <name evidence="6" type="ORF">PHLCEN_2v2475</name>
</gene>
<feature type="transmembrane region" description="Helical" evidence="5">
    <location>
        <begin position="105"/>
        <end position="129"/>
    </location>
</feature>
<reference evidence="6 7" key="1">
    <citation type="submission" date="2018-02" db="EMBL/GenBank/DDBJ databases">
        <title>Genome sequence of the basidiomycete white-rot fungus Phlebia centrifuga.</title>
        <authorList>
            <person name="Granchi Z."/>
            <person name="Peng M."/>
            <person name="de Vries R.P."/>
            <person name="Hilden K."/>
            <person name="Makela M.R."/>
            <person name="Grigoriev I."/>
            <person name="Riley R."/>
        </authorList>
    </citation>
    <scope>NUCLEOTIDE SEQUENCE [LARGE SCALE GENOMIC DNA]</scope>
    <source>
        <strain evidence="6 7">FBCC195</strain>
    </source>
</reference>
<comment type="subcellular location">
    <subcellularLocation>
        <location evidence="1">Membrane</location>
        <topology evidence="1">Multi-pass membrane protein</topology>
    </subcellularLocation>
</comment>
<name>A0A2R6RLT0_9APHY</name>
<evidence type="ECO:0000313" key="6">
    <source>
        <dbReference type="EMBL" id="PSS30987.1"/>
    </source>
</evidence>
<dbReference type="Pfam" id="PF04479">
    <property type="entry name" value="RTA1"/>
    <property type="match status" value="1"/>
</dbReference>
<accession>A0A2R6RLT0</accession>
<dbReference type="InterPro" id="IPR007568">
    <property type="entry name" value="RTA1"/>
</dbReference>
<evidence type="ECO:0000313" key="7">
    <source>
        <dbReference type="Proteomes" id="UP000186601"/>
    </source>
</evidence>
<dbReference type="AlphaFoldDB" id="A0A2R6RLT0"/>
<proteinExistence type="predicted"/>
<feature type="transmembrane region" description="Helical" evidence="5">
    <location>
        <begin position="180"/>
        <end position="199"/>
    </location>
</feature>
<evidence type="ECO:0000256" key="3">
    <source>
        <dbReference type="ARBA" id="ARBA00022989"/>
    </source>
</evidence>
<dbReference type="STRING" id="98765.A0A2R6RLT0"/>
<evidence type="ECO:0000256" key="1">
    <source>
        <dbReference type="ARBA" id="ARBA00004141"/>
    </source>
</evidence>
<organism evidence="6 7">
    <name type="scientific">Hermanssonia centrifuga</name>
    <dbReference type="NCBI Taxonomy" id="98765"/>
    <lineage>
        <taxon>Eukaryota</taxon>
        <taxon>Fungi</taxon>
        <taxon>Dikarya</taxon>
        <taxon>Basidiomycota</taxon>
        <taxon>Agaricomycotina</taxon>
        <taxon>Agaricomycetes</taxon>
        <taxon>Polyporales</taxon>
        <taxon>Meruliaceae</taxon>
        <taxon>Hermanssonia</taxon>
    </lineage>
</organism>
<dbReference type="PANTHER" id="PTHR31465:SF1">
    <property type="entry name" value="PROTEIN RTA1-RELATED"/>
    <property type="match status" value="1"/>
</dbReference>
<dbReference type="PANTHER" id="PTHR31465">
    <property type="entry name" value="PROTEIN RTA1-RELATED"/>
    <property type="match status" value="1"/>
</dbReference>
<protein>
    <submittedName>
        <fullName evidence="6">Uncharacterized protein</fullName>
    </submittedName>
</protein>
<dbReference type="Proteomes" id="UP000186601">
    <property type="component" value="Unassembled WGS sequence"/>
</dbReference>
<dbReference type="OrthoDB" id="3358017at2759"/>